<gene>
    <name evidence="2" type="ORF">JR347_03045</name>
</gene>
<dbReference type="SUPFAM" id="SSF82185">
    <property type="entry name" value="Histone H3 K4-specific methyltransferase SET7/9 N-terminal domain"/>
    <property type="match status" value="1"/>
</dbReference>
<dbReference type="Proteomes" id="UP000662783">
    <property type="component" value="Chromosome"/>
</dbReference>
<accession>A0A974WIS3</accession>
<evidence type="ECO:0000256" key="1">
    <source>
        <dbReference type="SAM" id="MobiDB-lite"/>
    </source>
</evidence>
<organism evidence="2 3">
    <name type="scientific">Fulvivirga lutea</name>
    <dbReference type="NCBI Taxonomy" id="2810512"/>
    <lineage>
        <taxon>Bacteria</taxon>
        <taxon>Pseudomonadati</taxon>
        <taxon>Bacteroidota</taxon>
        <taxon>Cytophagia</taxon>
        <taxon>Cytophagales</taxon>
        <taxon>Fulvivirgaceae</taxon>
        <taxon>Fulvivirga</taxon>
    </lineage>
</organism>
<feature type="region of interest" description="Disordered" evidence="1">
    <location>
        <begin position="1"/>
        <end position="20"/>
    </location>
</feature>
<dbReference type="AlphaFoldDB" id="A0A974WIS3"/>
<protein>
    <recommendedName>
        <fullName evidence="4">Toxin-antitoxin system YwqK family antitoxin</fullName>
    </recommendedName>
</protein>
<dbReference type="KEGG" id="fuv:JR347_03045"/>
<evidence type="ECO:0008006" key="4">
    <source>
        <dbReference type="Google" id="ProtNLM"/>
    </source>
</evidence>
<feature type="compositionally biased region" description="Polar residues" evidence="1">
    <location>
        <begin position="9"/>
        <end position="20"/>
    </location>
</feature>
<evidence type="ECO:0000313" key="2">
    <source>
        <dbReference type="EMBL" id="QSE99313.1"/>
    </source>
</evidence>
<keyword evidence="3" id="KW-1185">Reference proteome</keyword>
<sequence length="255" mass="31125">MWAQGDIDPNSTDEQFTISSPVTIDLKEDEEEEEFVEPKKKKRKKKVFYGIKTRKGYTREGYGNRVTYELFYMLKDPIELDPYVRDIYWYDFRRKEIRIGGKVDQKYGAVLHGPYKKVRNDQVIVEGIFFKGMKHGRWIQLDKDDLLVDKEKYYKGWPKESLVRYYSREQEKMKEIIPVEYGEKEGNYFYFYESGKVGVKGEYHWDRPVGDWYEYYPSGRRKKVIRYPKDPFEEDFNPYIWKEWDPQGRLVYERR</sequence>
<reference evidence="2" key="1">
    <citation type="submission" date="2021-02" db="EMBL/GenBank/DDBJ databases">
        <title>Fulvivirga sp. S481 isolated from sea water.</title>
        <authorList>
            <person name="Bae S.S."/>
            <person name="Baek K."/>
        </authorList>
    </citation>
    <scope>NUCLEOTIDE SEQUENCE</scope>
    <source>
        <strain evidence="2">S481</strain>
    </source>
</reference>
<name>A0A974WIS3_9BACT</name>
<proteinExistence type="predicted"/>
<evidence type="ECO:0000313" key="3">
    <source>
        <dbReference type="Proteomes" id="UP000662783"/>
    </source>
</evidence>
<dbReference type="EMBL" id="CP070608">
    <property type="protein sequence ID" value="QSE99313.1"/>
    <property type="molecule type" value="Genomic_DNA"/>
</dbReference>
<dbReference type="Gene3D" id="3.90.930.1">
    <property type="match status" value="1"/>
</dbReference>